<dbReference type="Gene3D" id="3.40.50.720">
    <property type="entry name" value="NAD(P)-binding Rossmann-like Domain"/>
    <property type="match status" value="1"/>
</dbReference>
<organism evidence="2">
    <name type="scientific">Metalysinibacillus saudimassiliensis</name>
    <dbReference type="NCBI Taxonomy" id="1461583"/>
    <lineage>
        <taxon>Bacteria</taxon>
        <taxon>Bacillati</taxon>
        <taxon>Bacillota</taxon>
        <taxon>Bacilli</taxon>
        <taxon>Bacillales</taxon>
        <taxon>Caryophanaceae</taxon>
        <taxon>Metalysinibacillus</taxon>
    </lineage>
</organism>
<dbReference type="HOGENOM" id="CLU_042504_2_0_9"/>
<dbReference type="AlphaFoldDB" id="A0A078M476"/>
<evidence type="ECO:0000259" key="1">
    <source>
        <dbReference type="Pfam" id="PF07993"/>
    </source>
</evidence>
<dbReference type="GO" id="GO:0080019">
    <property type="term" value="F:alcohol-forming very long-chain fatty acyl-CoA reductase activity"/>
    <property type="evidence" value="ECO:0007669"/>
    <property type="project" value="InterPro"/>
</dbReference>
<gene>
    <name evidence="2" type="primary">lgrD</name>
    <name evidence="2" type="ORF">BN1050_01206</name>
</gene>
<name>A0A078M476_9BACL</name>
<accession>A0A078M476</accession>
<reference evidence="2" key="1">
    <citation type="submission" date="2014-07" db="EMBL/GenBank/DDBJ databases">
        <authorList>
            <person name="Urmite Genomes Urmite Genomes"/>
        </authorList>
    </citation>
    <scope>NUCLEOTIDE SEQUENCE</scope>
    <source>
        <strain evidence="2">13S34_air</strain>
    </source>
</reference>
<dbReference type="SUPFAM" id="SSF51735">
    <property type="entry name" value="NAD(P)-binding Rossmann-fold domains"/>
    <property type="match status" value="1"/>
</dbReference>
<proteinExistence type="predicted"/>
<dbReference type="CDD" id="cd05263">
    <property type="entry name" value="MupV_like_SDR_e"/>
    <property type="match status" value="1"/>
</dbReference>
<dbReference type="Pfam" id="PF07993">
    <property type="entry name" value="NAD_binding_4"/>
    <property type="match status" value="1"/>
</dbReference>
<dbReference type="InterPro" id="IPR013120">
    <property type="entry name" value="FAR_NAD-bd"/>
</dbReference>
<dbReference type="PATRIC" id="fig|1461583.4.peg.1164"/>
<dbReference type="PANTHER" id="PTHR11011">
    <property type="entry name" value="MALE STERILITY PROTEIN 2-RELATED"/>
    <property type="match status" value="1"/>
</dbReference>
<dbReference type="InterPro" id="IPR036291">
    <property type="entry name" value="NAD(P)-bd_dom_sf"/>
</dbReference>
<evidence type="ECO:0000313" key="2">
    <source>
        <dbReference type="EMBL" id="CEA02303.1"/>
    </source>
</evidence>
<dbReference type="EMBL" id="LN483074">
    <property type="protein sequence ID" value="CEA02303.1"/>
    <property type="molecule type" value="Genomic_DNA"/>
</dbReference>
<protein>
    <submittedName>
        <fullName evidence="2">Linear gramicidin synthase subunit D</fullName>
    </submittedName>
</protein>
<sequence>MRTYFYTGFPGFITSRLIAEAFEQNICDEAYVVVEECQSLNAEVVAATLLTRYPTKQIHIIEGDITLPNLGLTDVVVEELAPKISVLWHLAAIYDLAVTRTLAWRVNVHGTSMVNDFAKQLPNLSRYMYFSSAYVAGTRTGKLKETELSTPVAFKNYYEETKFEAELLVEDCKAELPITIVRPGIVCGHATTGETNKFDGPYFLMNLINRLSKLPTVPYIGKSKAKTELNVVPVNYIIEAATYLALTDEAIGETVHLTDPNPHPIQEVYRIMVKEMTGQYPFGNISLNVARRVLANKKLRIYFGVEQQALDYLAWQANFDTTVADRLLKNSTVKCPDFIAILPVLITFYEAHKKDSAKQVNIL</sequence>
<feature type="domain" description="Thioester reductase (TE)" evidence="1">
    <location>
        <begin position="7"/>
        <end position="240"/>
    </location>
</feature>
<dbReference type="InterPro" id="IPR026055">
    <property type="entry name" value="FAR"/>
</dbReference>